<proteinExistence type="inferred from homology"/>
<evidence type="ECO:0000256" key="6">
    <source>
        <dbReference type="ARBA" id="ARBA00023065"/>
    </source>
</evidence>
<evidence type="ECO:0000256" key="9">
    <source>
        <dbReference type="SAM" id="Phobius"/>
    </source>
</evidence>
<dbReference type="Proteomes" id="UP000515163">
    <property type="component" value="Unplaced"/>
</dbReference>
<dbReference type="GO" id="GO:1904669">
    <property type="term" value="P:ATP export"/>
    <property type="evidence" value="ECO:0007669"/>
    <property type="project" value="UniProtKB-ARBA"/>
</dbReference>
<evidence type="ECO:0000313" key="11">
    <source>
        <dbReference type="RefSeq" id="XP_031564514.1"/>
    </source>
</evidence>
<dbReference type="GeneID" id="116299925"/>
<keyword evidence="7 9" id="KW-0472">Membrane</keyword>
<reference evidence="11" key="1">
    <citation type="submission" date="2025-08" db="UniProtKB">
        <authorList>
            <consortium name="RefSeq"/>
        </authorList>
    </citation>
    <scope>IDENTIFICATION</scope>
    <source>
        <tissue evidence="11">Tentacle</tissue>
    </source>
</reference>
<keyword evidence="6" id="KW-0406">Ion transport</keyword>
<evidence type="ECO:0000256" key="5">
    <source>
        <dbReference type="ARBA" id="ARBA00022989"/>
    </source>
</evidence>
<feature type="transmembrane region" description="Helical" evidence="9">
    <location>
        <begin position="169"/>
        <end position="188"/>
    </location>
</feature>
<dbReference type="PANTHER" id="PTHR32261:SF1">
    <property type="entry name" value="CALCIUM HOMEOSTASIS MODULATOR PROTEIN"/>
    <property type="match status" value="1"/>
</dbReference>
<dbReference type="InParanoid" id="A0A6P8I7G1"/>
<dbReference type="InterPro" id="IPR029569">
    <property type="entry name" value="CALHM"/>
</dbReference>
<dbReference type="GO" id="GO:0005886">
    <property type="term" value="C:plasma membrane"/>
    <property type="evidence" value="ECO:0007669"/>
    <property type="project" value="TreeGrafter"/>
</dbReference>
<dbReference type="GO" id="GO:0005261">
    <property type="term" value="F:monoatomic cation channel activity"/>
    <property type="evidence" value="ECO:0007669"/>
    <property type="project" value="TreeGrafter"/>
</dbReference>
<sequence length="308" mass="35416">MAIKFVSRLTTLLKSSFKTSGSTLKNILVLVLVFGLERIFEKDIFKCPRRKYFLYGSLFLFCPAVCLFSLTLLLNTKFWEVLTGCHLNRFRPRWVLRRASSITVQAILPAGVWIVVALVQTNYYVCARLGPKEAALRNAITNANGTLSSKEIKLRIENLFSEAETESHIIAWILFVSIITLAFFAVCIRRCWFRRADGDLLEMEEYDELEAKAAVEYLTEKMKELAKEEGEKYVEDKLKEKEENEGERRNWVSGVRDEVARMYPRMTGNLSEPYKAAAKEKDMETTIKYEVETKTLQGKMNGIIESAL</sequence>
<feature type="transmembrane region" description="Helical" evidence="9">
    <location>
        <begin position="52"/>
        <end position="74"/>
    </location>
</feature>
<keyword evidence="8" id="KW-0407">Ion channel</keyword>
<organism evidence="10 11">
    <name type="scientific">Actinia tenebrosa</name>
    <name type="common">Australian red waratah sea anemone</name>
    <dbReference type="NCBI Taxonomy" id="6105"/>
    <lineage>
        <taxon>Eukaryota</taxon>
        <taxon>Metazoa</taxon>
        <taxon>Cnidaria</taxon>
        <taxon>Anthozoa</taxon>
        <taxon>Hexacorallia</taxon>
        <taxon>Actiniaria</taxon>
        <taxon>Actiniidae</taxon>
        <taxon>Actinia</taxon>
    </lineage>
</organism>
<keyword evidence="5 9" id="KW-1133">Transmembrane helix</keyword>
<evidence type="ECO:0000313" key="10">
    <source>
        <dbReference type="Proteomes" id="UP000515163"/>
    </source>
</evidence>
<keyword evidence="3" id="KW-0813">Transport</keyword>
<evidence type="ECO:0000256" key="1">
    <source>
        <dbReference type="ARBA" id="ARBA00004141"/>
    </source>
</evidence>
<dbReference type="PANTHER" id="PTHR32261">
    <property type="entry name" value="CALCIUM HOMEOSTASIS MODULATOR PROTEIN"/>
    <property type="match status" value="1"/>
</dbReference>
<dbReference type="KEGG" id="aten:116299925"/>
<evidence type="ECO:0000256" key="3">
    <source>
        <dbReference type="ARBA" id="ARBA00022448"/>
    </source>
</evidence>
<evidence type="ECO:0000256" key="8">
    <source>
        <dbReference type="ARBA" id="ARBA00023303"/>
    </source>
</evidence>
<keyword evidence="10" id="KW-1185">Reference proteome</keyword>
<dbReference type="OrthoDB" id="5953668at2759"/>
<dbReference type="Pfam" id="PF14798">
    <property type="entry name" value="Ca_hom_mod"/>
    <property type="match status" value="1"/>
</dbReference>
<keyword evidence="4 9" id="KW-0812">Transmembrane</keyword>
<comment type="subcellular location">
    <subcellularLocation>
        <location evidence="1">Membrane</location>
        <topology evidence="1">Multi-pass membrane protein</topology>
    </subcellularLocation>
</comment>
<evidence type="ECO:0000256" key="7">
    <source>
        <dbReference type="ARBA" id="ARBA00023136"/>
    </source>
</evidence>
<gene>
    <name evidence="11" type="primary">LOC116299925</name>
</gene>
<protein>
    <submittedName>
        <fullName evidence="11">Calcium homeostasis modulator protein 6-like</fullName>
    </submittedName>
</protein>
<dbReference type="RefSeq" id="XP_031564514.1">
    <property type="nucleotide sequence ID" value="XM_031708654.1"/>
</dbReference>
<evidence type="ECO:0000256" key="2">
    <source>
        <dbReference type="ARBA" id="ARBA00008497"/>
    </source>
</evidence>
<name>A0A6P8I7G1_ACTTE</name>
<evidence type="ECO:0000256" key="4">
    <source>
        <dbReference type="ARBA" id="ARBA00022692"/>
    </source>
</evidence>
<accession>A0A6P8I7G1</accession>
<comment type="similarity">
    <text evidence="2">Belongs to the CALHM family.</text>
</comment>
<dbReference type="FunCoup" id="A0A6P8I7G1">
    <property type="interactions" value="549"/>
</dbReference>
<dbReference type="AlphaFoldDB" id="A0A6P8I7G1"/>